<evidence type="ECO:0000256" key="2">
    <source>
        <dbReference type="ARBA" id="ARBA00001593"/>
    </source>
</evidence>
<name>A0AAD4MTV9_9BILA</name>
<dbReference type="GO" id="GO:0046872">
    <property type="term" value="F:metal ion binding"/>
    <property type="evidence" value="ECO:0007669"/>
    <property type="project" value="UniProtKB-KW"/>
</dbReference>
<accession>A0AAD4MTV9</accession>
<comment type="similarity">
    <text evidence="17 20">Belongs to the adenylyl cyclase class-4/guanylyl cyclase family.</text>
</comment>
<keyword evidence="15" id="KW-0325">Glycoprotein</keyword>
<dbReference type="Pfam" id="PF00211">
    <property type="entry name" value="Guanylate_cyc"/>
    <property type="match status" value="2"/>
</dbReference>
<dbReference type="EC" id="4.6.1.1" evidence="5 17"/>
<feature type="compositionally biased region" description="Polar residues" evidence="21">
    <location>
        <begin position="1057"/>
        <end position="1071"/>
    </location>
</feature>
<keyword evidence="12 22" id="KW-1133">Transmembrane helix</keyword>
<feature type="binding site" evidence="19">
    <location>
        <position position="354"/>
    </location>
    <ligand>
        <name>Mg(2+)</name>
        <dbReference type="ChEBI" id="CHEBI:18420"/>
        <label>1</label>
        <note>catalytic</note>
    </ligand>
</feature>
<evidence type="ECO:0000256" key="20">
    <source>
        <dbReference type="RuleBase" id="RU000405"/>
    </source>
</evidence>
<feature type="transmembrane region" description="Helical" evidence="22">
    <location>
        <begin position="638"/>
        <end position="658"/>
    </location>
</feature>
<evidence type="ECO:0000256" key="1">
    <source>
        <dbReference type="ARBA" id="ARBA00001436"/>
    </source>
</evidence>
<dbReference type="GO" id="GO:0035556">
    <property type="term" value="P:intracellular signal transduction"/>
    <property type="evidence" value="ECO:0007669"/>
    <property type="project" value="InterPro"/>
</dbReference>
<feature type="transmembrane region" description="Helical" evidence="22">
    <location>
        <begin position="730"/>
        <end position="748"/>
    </location>
</feature>
<evidence type="ECO:0000256" key="16">
    <source>
        <dbReference type="ARBA" id="ARBA00023239"/>
    </source>
</evidence>
<dbReference type="SMART" id="SM00044">
    <property type="entry name" value="CYCc"/>
    <property type="match status" value="2"/>
</dbReference>
<feature type="binding site" evidence="18">
    <location>
        <begin position="352"/>
        <end position="354"/>
    </location>
    <ligand>
        <name>ATP</name>
        <dbReference type="ChEBI" id="CHEBI:30616"/>
    </ligand>
</feature>
<evidence type="ECO:0000256" key="18">
    <source>
        <dbReference type="PIRSR" id="PIRSR039050-50"/>
    </source>
</evidence>
<evidence type="ECO:0000256" key="8">
    <source>
        <dbReference type="ARBA" id="ARBA00022737"/>
    </source>
</evidence>
<keyword evidence="9 17" id="KW-0547">Nucleotide-binding</keyword>
<evidence type="ECO:0000259" key="23">
    <source>
        <dbReference type="PROSITE" id="PS50125"/>
    </source>
</evidence>
<feature type="binding site" evidence="18">
    <location>
        <begin position="994"/>
        <end position="996"/>
    </location>
    <ligand>
        <name>ATP</name>
        <dbReference type="ChEBI" id="CHEBI:30616"/>
    </ligand>
</feature>
<dbReference type="PROSITE" id="PS00452">
    <property type="entry name" value="GUANYLATE_CYCLASE_1"/>
    <property type="match status" value="2"/>
</dbReference>
<dbReference type="SUPFAM" id="SSF55073">
    <property type="entry name" value="Nucleotide cyclase"/>
    <property type="match status" value="2"/>
</dbReference>
<evidence type="ECO:0000256" key="3">
    <source>
        <dbReference type="ARBA" id="ARBA00001936"/>
    </source>
</evidence>
<keyword evidence="8" id="KW-0677">Repeat</keyword>
<comment type="cofactor">
    <cofactor evidence="19">
        <name>Mg(2+)</name>
        <dbReference type="ChEBI" id="CHEBI:18420"/>
    </cofactor>
    <cofactor evidence="19">
        <name>Mn(2+)</name>
        <dbReference type="ChEBI" id="CHEBI:29035"/>
    </cofactor>
    <text evidence="19">Binds 2 magnesium ions per subunit. Is also active with manganese (in vitro).</text>
</comment>
<sequence>MGLGLVKDSSVMEPLEPHHYSRSGLANGDGSGGGASTGAGTSRANRLMGIADPEILSLIGHSDSDDVESPGVAYHLHQLKPDALYSRYFKHMNAGRLKSALTCLVLLCVFEMVIHAVFANWIRLAIINLVNVLLILLILVWKKQPLALSWIVVASSLVLLCLSPAVLHSSFAILILFLCYTLLPMQLQASALAAGIVTAIALGLQLWNGADSKQIIAEVLLLLAMNINGIFVYFPTEIVQRRTFRETRKSVESRIQLTRDNEKQENILLSVLPKHIANDMKKDIDRNQEATMFHKIYIQKHNNISILFADICGFTNLASTCTAEDLVRTLNELFARFDKLAHENHCMRIKILGDCYYCVSGLPEPRADHAICAVSMGLDMIHTIKLVRDLYGVNVNMRVGIHSGRAHCGVLGLKKWQFDVWSDDVTIANHMESGGLPGRVHTTLATVKALNGAYKVEPGEGQKRSKYLAEHNLESFFIVPEEGKEPHHAKRSTPVSNKELQLAGFIDKQGNALRREMSRPIHEEVDNYLEKGIEAINKEQWRKSYCKKYSLIFQHEAMENKFLQYKSNAILLEIVCVLTVFILCSMMLCVEQLATGDVLIANVMALVIICLIIFLLVMRRFTERHRKSRSHLKRFHKFMLVLSLFFACMYFVFLRSLLNPPSYDATNSGTCRFECQNNSVLLDADSCNGTKTPNLPDIRAERIFECMLIVLLSVSLLQSLLALEKMLITLLLSAVCLTALWVLPFPALNHRQFSLWLNGRSQNANFTLFSELETYCSTYSSANDLRLFFTFLVFFAFLLIAIQGRRSEMIARFDFIWKVKALAENVEVKKTHEQNRRVLENILPAHVATHFLTALPTCRAELYSEAREHACIIFVTITEFSKFYTELDANNEGVECLRLLNEIIADFDELLSRAEFSCIEKIKTISTTYMAASGLTGAVEDNAHVVAVAKFALELLSLIVYINEHSFNNFNLRIGINVGPVVAGVIGTEKPHYDIWGNAVNVASRMDSSGIPGRIQVTEETKQILEKEGFDFECRGEINVKGKGLMTTYLVKAPSPSDASIDQSTDNSWENVSPPGKPMNGDLH</sequence>
<reference evidence="24" key="1">
    <citation type="submission" date="2022-01" db="EMBL/GenBank/DDBJ databases">
        <title>Genome Sequence Resource for Two Populations of Ditylenchus destructor, the Migratory Endoparasitic Phytonematode.</title>
        <authorList>
            <person name="Zhang H."/>
            <person name="Lin R."/>
            <person name="Xie B."/>
        </authorList>
    </citation>
    <scope>NUCLEOTIDE SEQUENCE</scope>
    <source>
        <strain evidence="24">BazhouSP</strain>
    </source>
</reference>
<keyword evidence="7 17" id="KW-0479">Metal-binding</keyword>
<evidence type="ECO:0000256" key="6">
    <source>
        <dbReference type="ARBA" id="ARBA00022692"/>
    </source>
</evidence>
<feature type="transmembrane region" description="Helical" evidence="22">
    <location>
        <begin position="187"/>
        <end position="207"/>
    </location>
</feature>
<dbReference type="PROSITE" id="PS50125">
    <property type="entry name" value="GUANYLATE_CYCLASE_2"/>
    <property type="match status" value="2"/>
</dbReference>
<evidence type="ECO:0000256" key="21">
    <source>
        <dbReference type="SAM" id="MobiDB-lite"/>
    </source>
</evidence>
<comment type="catalytic activity">
    <reaction evidence="2 17">
        <text>ATP = 3',5'-cyclic AMP + diphosphate</text>
        <dbReference type="Rhea" id="RHEA:15389"/>
        <dbReference type="ChEBI" id="CHEBI:30616"/>
        <dbReference type="ChEBI" id="CHEBI:33019"/>
        <dbReference type="ChEBI" id="CHEBI:58165"/>
        <dbReference type="EC" id="4.6.1.1"/>
    </reaction>
</comment>
<proteinExistence type="inferred from homology"/>
<comment type="cofactor">
    <cofactor evidence="3">
        <name>Mn(2+)</name>
        <dbReference type="ChEBI" id="CHEBI:29035"/>
    </cofactor>
</comment>
<feature type="transmembrane region" description="Helical" evidence="22">
    <location>
        <begin position="785"/>
        <end position="802"/>
    </location>
</feature>
<evidence type="ECO:0000256" key="17">
    <source>
        <dbReference type="PIRNR" id="PIRNR039050"/>
    </source>
</evidence>
<feature type="transmembrane region" description="Helical" evidence="22">
    <location>
        <begin position="121"/>
        <end position="141"/>
    </location>
</feature>
<organism evidence="24 25">
    <name type="scientific">Ditylenchus destructor</name>
    <dbReference type="NCBI Taxonomy" id="166010"/>
    <lineage>
        <taxon>Eukaryota</taxon>
        <taxon>Metazoa</taxon>
        <taxon>Ecdysozoa</taxon>
        <taxon>Nematoda</taxon>
        <taxon>Chromadorea</taxon>
        <taxon>Rhabditida</taxon>
        <taxon>Tylenchina</taxon>
        <taxon>Tylenchomorpha</taxon>
        <taxon>Sphaerularioidea</taxon>
        <taxon>Anguinidae</taxon>
        <taxon>Anguininae</taxon>
        <taxon>Ditylenchus</taxon>
    </lineage>
</organism>
<evidence type="ECO:0000256" key="4">
    <source>
        <dbReference type="ARBA" id="ARBA00004141"/>
    </source>
</evidence>
<protein>
    <recommendedName>
        <fullName evidence="5 17">adenylate cyclase</fullName>
        <ecNumber evidence="5 17">4.6.1.1</ecNumber>
    </recommendedName>
</protein>
<keyword evidence="25" id="KW-1185">Reference proteome</keyword>
<dbReference type="CDD" id="cd07302">
    <property type="entry name" value="CHD"/>
    <property type="match status" value="2"/>
</dbReference>
<dbReference type="GO" id="GO:0005524">
    <property type="term" value="F:ATP binding"/>
    <property type="evidence" value="ECO:0007669"/>
    <property type="project" value="UniProtKB-UniRule"/>
</dbReference>
<feature type="binding site" evidence="18">
    <location>
        <begin position="1001"/>
        <end position="1005"/>
    </location>
    <ligand>
        <name>ATP</name>
        <dbReference type="ChEBI" id="CHEBI:30616"/>
    </ligand>
</feature>
<dbReference type="InterPro" id="IPR018297">
    <property type="entry name" value="A/G_cyclase_CS"/>
</dbReference>
<evidence type="ECO:0000313" key="24">
    <source>
        <dbReference type="EMBL" id="KAI1705680.1"/>
    </source>
</evidence>
<feature type="binding site" evidence="18">
    <location>
        <begin position="310"/>
        <end position="315"/>
    </location>
    <ligand>
        <name>ATP</name>
        <dbReference type="ChEBI" id="CHEBI:30616"/>
    </ligand>
</feature>
<dbReference type="InterPro" id="IPR009398">
    <property type="entry name" value="Adcy_conserved_dom"/>
</dbReference>
<dbReference type="InterPro" id="IPR030672">
    <property type="entry name" value="Adcy"/>
</dbReference>
<feature type="region of interest" description="Disordered" evidence="21">
    <location>
        <begin position="1055"/>
        <end position="1084"/>
    </location>
</feature>
<keyword evidence="19" id="KW-0464">Manganese</keyword>
<comment type="caution">
    <text evidence="24">The sequence shown here is derived from an EMBL/GenBank/DDBJ whole genome shotgun (WGS) entry which is preliminary data.</text>
</comment>
<evidence type="ECO:0000256" key="12">
    <source>
        <dbReference type="ARBA" id="ARBA00022989"/>
    </source>
</evidence>
<feature type="binding site" evidence="19">
    <location>
        <position position="310"/>
    </location>
    <ligand>
        <name>Mg(2+)</name>
        <dbReference type="ChEBI" id="CHEBI:18420"/>
        <label>2</label>
        <note>catalytic</note>
    </ligand>
</feature>
<evidence type="ECO:0000256" key="10">
    <source>
        <dbReference type="ARBA" id="ARBA00022840"/>
    </source>
</evidence>
<keyword evidence="10 17" id="KW-0067">ATP-binding</keyword>
<dbReference type="GO" id="GO:0004383">
    <property type="term" value="F:guanylate cyclase activity"/>
    <property type="evidence" value="ECO:0007669"/>
    <property type="project" value="UniProtKB-EC"/>
</dbReference>
<evidence type="ECO:0000256" key="5">
    <source>
        <dbReference type="ARBA" id="ARBA00012201"/>
    </source>
</evidence>
<feature type="transmembrane region" description="Helical" evidence="22">
    <location>
        <begin position="599"/>
        <end position="617"/>
    </location>
</feature>
<dbReference type="InterPro" id="IPR029787">
    <property type="entry name" value="Nucleotide_cyclase"/>
</dbReference>
<keyword evidence="16 17" id="KW-0456">Lyase</keyword>
<evidence type="ECO:0000256" key="11">
    <source>
        <dbReference type="ARBA" id="ARBA00022842"/>
    </source>
</evidence>
<feature type="binding site" evidence="18">
    <location>
        <position position="398"/>
    </location>
    <ligand>
        <name>ATP</name>
        <dbReference type="ChEBI" id="CHEBI:30616"/>
    </ligand>
</feature>
<dbReference type="InterPro" id="IPR032628">
    <property type="entry name" value="AC_N"/>
</dbReference>
<keyword evidence="11 17" id="KW-0460">Magnesium</keyword>
<dbReference type="GO" id="GO:0005886">
    <property type="term" value="C:plasma membrane"/>
    <property type="evidence" value="ECO:0007669"/>
    <property type="project" value="InterPro"/>
</dbReference>
<dbReference type="AlphaFoldDB" id="A0AAD4MTV9"/>
<keyword evidence="14 17" id="KW-0472">Membrane</keyword>
<comment type="catalytic activity">
    <reaction evidence="1">
        <text>GTP = 3',5'-cyclic GMP + diphosphate</text>
        <dbReference type="Rhea" id="RHEA:13665"/>
        <dbReference type="ChEBI" id="CHEBI:33019"/>
        <dbReference type="ChEBI" id="CHEBI:37565"/>
        <dbReference type="ChEBI" id="CHEBI:57746"/>
        <dbReference type="EC" id="4.6.1.2"/>
    </reaction>
</comment>
<keyword evidence="13 17" id="KW-0115">cAMP biosynthesis</keyword>
<dbReference type="GO" id="GO:0004016">
    <property type="term" value="F:adenylate cyclase activity"/>
    <property type="evidence" value="ECO:0007669"/>
    <property type="project" value="UniProtKB-EC"/>
</dbReference>
<feature type="transmembrane region" description="Helical" evidence="22">
    <location>
        <begin position="97"/>
        <end position="114"/>
    </location>
</feature>
<feature type="transmembrane region" description="Helical" evidence="22">
    <location>
        <begin position="570"/>
        <end position="593"/>
    </location>
</feature>
<feature type="domain" description="Guanylate cyclase" evidence="23">
    <location>
        <begin position="871"/>
        <end position="1007"/>
    </location>
</feature>
<feature type="region of interest" description="Disordered" evidence="21">
    <location>
        <begin position="17"/>
        <end position="40"/>
    </location>
</feature>
<dbReference type="InterPro" id="IPR001054">
    <property type="entry name" value="A/G_cyclase"/>
</dbReference>
<feature type="binding site" evidence="18">
    <location>
        <position position="1041"/>
    </location>
    <ligand>
        <name>ATP</name>
        <dbReference type="ChEBI" id="CHEBI:30616"/>
    </ligand>
</feature>
<feature type="transmembrane region" description="Helical" evidence="22">
    <location>
        <begin position="219"/>
        <end position="239"/>
    </location>
</feature>
<feature type="binding site" evidence="19">
    <location>
        <position position="311"/>
    </location>
    <ligand>
        <name>Mg(2+)</name>
        <dbReference type="ChEBI" id="CHEBI:18420"/>
        <label>2</label>
        <note>catalytic</note>
    </ligand>
</feature>
<feature type="binding site" evidence="19">
    <location>
        <position position="354"/>
    </location>
    <ligand>
        <name>Mg(2+)</name>
        <dbReference type="ChEBI" id="CHEBI:18420"/>
        <label>2</label>
        <note>catalytic</note>
    </ligand>
</feature>
<dbReference type="Gene3D" id="3.30.70.1230">
    <property type="entry name" value="Nucleotide cyclase"/>
    <property type="match status" value="2"/>
</dbReference>
<dbReference type="GO" id="GO:0007189">
    <property type="term" value="P:adenylate cyclase-activating G protein-coupled receptor signaling pathway"/>
    <property type="evidence" value="ECO:0007669"/>
    <property type="project" value="TreeGrafter"/>
</dbReference>
<dbReference type="FunFam" id="3.30.70.1230:FF:000002">
    <property type="entry name" value="Adenylate cyclase"/>
    <property type="match status" value="1"/>
</dbReference>
<dbReference type="Proteomes" id="UP001201812">
    <property type="component" value="Unassembled WGS sequence"/>
</dbReference>
<evidence type="ECO:0000256" key="7">
    <source>
        <dbReference type="ARBA" id="ARBA00022723"/>
    </source>
</evidence>
<dbReference type="Pfam" id="PF06327">
    <property type="entry name" value="Adcy_cons_dom"/>
    <property type="match status" value="1"/>
</dbReference>
<evidence type="ECO:0000313" key="25">
    <source>
        <dbReference type="Proteomes" id="UP001201812"/>
    </source>
</evidence>
<comment type="function">
    <text evidence="17">Catalyzes the formation of the signaling molecule cAMP in response to G-protein signaling.</text>
</comment>
<dbReference type="PANTHER" id="PTHR45627:SF16">
    <property type="entry name" value="ADENYLATE CYCLASE"/>
    <property type="match status" value="1"/>
</dbReference>
<keyword evidence="6 22" id="KW-0812">Transmembrane</keyword>
<evidence type="ECO:0000256" key="22">
    <source>
        <dbReference type="SAM" id="Phobius"/>
    </source>
</evidence>
<dbReference type="GO" id="GO:0006171">
    <property type="term" value="P:cAMP biosynthetic process"/>
    <property type="evidence" value="ECO:0007669"/>
    <property type="project" value="UniProtKB-KW"/>
</dbReference>
<feature type="compositionally biased region" description="Gly residues" evidence="21">
    <location>
        <begin position="27"/>
        <end position="37"/>
    </location>
</feature>
<feature type="transmembrane region" description="Helical" evidence="22">
    <location>
        <begin position="147"/>
        <end position="180"/>
    </location>
</feature>
<feature type="binding site" evidence="19">
    <location>
        <position position="310"/>
    </location>
    <ligand>
        <name>Mg(2+)</name>
        <dbReference type="ChEBI" id="CHEBI:18420"/>
        <label>1</label>
        <note>catalytic</note>
    </ligand>
</feature>
<evidence type="ECO:0000256" key="15">
    <source>
        <dbReference type="ARBA" id="ARBA00023180"/>
    </source>
</evidence>
<evidence type="ECO:0000256" key="13">
    <source>
        <dbReference type="ARBA" id="ARBA00022998"/>
    </source>
</evidence>
<dbReference type="EMBL" id="JAKKPZ010000054">
    <property type="protein sequence ID" value="KAI1705680.1"/>
    <property type="molecule type" value="Genomic_DNA"/>
</dbReference>
<feature type="domain" description="Guanylate cyclase" evidence="23">
    <location>
        <begin position="305"/>
        <end position="432"/>
    </location>
</feature>
<comment type="subcellular location">
    <subcellularLocation>
        <location evidence="4">Membrane</location>
        <topology evidence="4">Multi-pass membrane protein</topology>
    </subcellularLocation>
</comment>
<feature type="binding site" evidence="18">
    <location>
        <position position="923"/>
    </location>
    <ligand>
        <name>ATP</name>
        <dbReference type="ChEBI" id="CHEBI:30616"/>
    </ligand>
</feature>
<dbReference type="FunFam" id="3.30.70.1230:FF:000001">
    <property type="entry name" value="Adenylate cyclase"/>
    <property type="match status" value="1"/>
</dbReference>
<evidence type="ECO:0000256" key="19">
    <source>
        <dbReference type="PIRSR" id="PIRSR039050-51"/>
    </source>
</evidence>
<dbReference type="Pfam" id="PF16214">
    <property type="entry name" value="AC_N"/>
    <property type="match status" value="1"/>
</dbReference>
<dbReference type="PIRSF" id="PIRSF039050">
    <property type="entry name" value="Ade_cyc"/>
    <property type="match status" value="1"/>
</dbReference>
<dbReference type="PANTHER" id="PTHR45627">
    <property type="entry name" value="ADENYLATE CYCLASE TYPE 1"/>
    <property type="match status" value="1"/>
</dbReference>
<gene>
    <name evidence="24" type="ORF">DdX_13474</name>
</gene>
<evidence type="ECO:0000256" key="14">
    <source>
        <dbReference type="ARBA" id="ARBA00023136"/>
    </source>
</evidence>
<evidence type="ECO:0000256" key="9">
    <source>
        <dbReference type="ARBA" id="ARBA00022741"/>
    </source>
</evidence>